<feature type="compositionally biased region" description="Basic and acidic residues" evidence="1">
    <location>
        <begin position="343"/>
        <end position="359"/>
    </location>
</feature>
<organism evidence="2 3">
    <name type="scientific">Burkholderia reimsis</name>
    <dbReference type="NCBI Taxonomy" id="2234132"/>
    <lineage>
        <taxon>Bacteria</taxon>
        <taxon>Pseudomonadati</taxon>
        <taxon>Pseudomonadota</taxon>
        <taxon>Betaproteobacteria</taxon>
        <taxon>Burkholderiales</taxon>
        <taxon>Burkholderiaceae</taxon>
        <taxon>Burkholderia</taxon>
    </lineage>
</organism>
<accession>A0A365QVL1</accession>
<gene>
    <name evidence="2" type="ORF">DPV79_15990</name>
</gene>
<sequence>MIKNAGRYAKVRARLWADEKFGELSRLAPSGQALWLYLLTGPHTASIPGLYRLTTIGIADRLHWPLDRVRSCMAEVVEMGMAHFDDEHGFLYLPKSIEYDPPANPNVVRSWVHFWTDLPECDLKRQAYAALREFVASRGDGFAAAFDQVIDMPTAAPRKRNRSANGSGNGSGNGSPEFDVMQQGESAQSPAQQGAGNGLRNGSANPSPNHMHIHKHKTKVKSKDMSFSQAYADDDMAEAADVVREVFEYWQLVMSSPRSRLDDNRRGLILRAIKRGYSVSDLKEAIRGCSRSPFHMGDNDRQTAFNGLDLILRNAEKIDEFRKINANPPVAGRVSAPRSMTAAERRKLESDQNMRDFLDATKPNGRALPDDPFTIDMEPQ</sequence>
<proteinExistence type="predicted"/>
<feature type="region of interest" description="Disordered" evidence="1">
    <location>
        <begin position="154"/>
        <end position="222"/>
    </location>
</feature>
<reference evidence="2 3" key="1">
    <citation type="submission" date="2018-06" db="EMBL/GenBank/DDBJ databases">
        <title>Draft genome sequence of Burkholderia reimsis strain BE51 isolated from a French agricultural soil.</title>
        <authorList>
            <person name="Esmaeel Q."/>
        </authorList>
    </citation>
    <scope>NUCLEOTIDE SEQUENCE [LARGE SCALE GENOMIC DNA]</scope>
    <source>
        <strain evidence="2 3">BE51</strain>
    </source>
</reference>
<dbReference type="AlphaFoldDB" id="A0A365QVL1"/>
<evidence type="ECO:0000313" key="3">
    <source>
        <dbReference type="Proteomes" id="UP000252458"/>
    </source>
</evidence>
<evidence type="ECO:0000313" key="2">
    <source>
        <dbReference type="EMBL" id="RBB38880.1"/>
    </source>
</evidence>
<dbReference type="Proteomes" id="UP000252458">
    <property type="component" value="Unassembled WGS sequence"/>
</dbReference>
<comment type="caution">
    <text evidence="2">The sequence shown here is derived from an EMBL/GenBank/DDBJ whole genome shotgun (WGS) entry which is preliminary data.</text>
</comment>
<name>A0A365QVL1_9BURK</name>
<feature type="compositionally biased region" description="Basic residues" evidence="1">
    <location>
        <begin position="211"/>
        <end position="220"/>
    </location>
</feature>
<feature type="compositionally biased region" description="Polar residues" evidence="1">
    <location>
        <begin position="183"/>
        <end position="208"/>
    </location>
</feature>
<protein>
    <submittedName>
        <fullName evidence="2">Uncharacterized protein</fullName>
    </submittedName>
</protein>
<dbReference type="EMBL" id="QMFZ01000012">
    <property type="protein sequence ID" value="RBB38880.1"/>
    <property type="molecule type" value="Genomic_DNA"/>
</dbReference>
<evidence type="ECO:0000256" key="1">
    <source>
        <dbReference type="SAM" id="MobiDB-lite"/>
    </source>
</evidence>
<dbReference type="RefSeq" id="WP_113045870.1">
    <property type="nucleotide sequence ID" value="NZ_QMFZ01000012.1"/>
</dbReference>
<feature type="region of interest" description="Disordered" evidence="1">
    <location>
        <begin position="329"/>
        <end position="380"/>
    </location>
</feature>
<keyword evidence="3" id="KW-1185">Reference proteome</keyword>